<keyword evidence="7" id="KW-0256">Endoplasmic reticulum</keyword>
<dbReference type="InterPro" id="IPR050113">
    <property type="entry name" value="Ub_conjugating_enzyme"/>
</dbReference>
<dbReference type="EC" id="2.3.2.23" evidence="2"/>
<name>A0A6M2DDV0_XENCH</name>
<dbReference type="GO" id="GO:0061631">
    <property type="term" value="F:ubiquitin conjugating enzyme activity"/>
    <property type="evidence" value="ECO:0007669"/>
    <property type="project" value="UniProtKB-EC"/>
</dbReference>
<dbReference type="PANTHER" id="PTHR24067">
    <property type="entry name" value="UBIQUITIN-CONJUGATING ENZYME E2"/>
    <property type="match status" value="1"/>
</dbReference>
<dbReference type="SMART" id="SM00212">
    <property type="entry name" value="UBCc"/>
    <property type="match status" value="1"/>
</dbReference>
<dbReference type="AlphaFoldDB" id="A0A6M2DDV0"/>
<evidence type="ECO:0000259" key="14">
    <source>
        <dbReference type="PROSITE" id="PS50127"/>
    </source>
</evidence>
<proteinExistence type="predicted"/>
<reference evidence="15" key="1">
    <citation type="submission" date="2020-03" db="EMBL/GenBank/DDBJ databases">
        <title>Transcriptomic Profiling of the Digestive Tract of the Rat Flea, Xenopsylla cheopis, Following Blood Feeding and Infection with Yersinia pestis.</title>
        <authorList>
            <person name="Bland D.M."/>
            <person name="Martens C.A."/>
            <person name="Virtaneva K."/>
            <person name="Kanakabandi K."/>
            <person name="Long D."/>
            <person name="Rosenke R."/>
            <person name="Saturday G.A."/>
            <person name="Hoyt F.H."/>
            <person name="Bruno D.P."/>
            <person name="Ribeiro J.M.C."/>
            <person name="Hinnebusch J."/>
        </authorList>
    </citation>
    <scope>NUCLEOTIDE SEQUENCE</scope>
</reference>
<evidence type="ECO:0000256" key="3">
    <source>
        <dbReference type="ARBA" id="ARBA00022679"/>
    </source>
</evidence>
<evidence type="ECO:0000313" key="15">
    <source>
        <dbReference type="EMBL" id="NOV43810.1"/>
    </source>
</evidence>
<dbReference type="Pfam" id="PF00179">
    <property type="entry name" value="UQ_con"/>
    <property type="match status" value="1"/>
</dbReference>
<sequence length="229" mass="26108">MCIMSRKANSATLRLKQDYLRLKKDPVPYVTAEPVPNNILEWHYVVEGPEGSPYHGGLYHGKLVFPREFPFKPPSIYMITPNGRFKCNTRLCLSISDFHPDTWNPAWSVSTILTGLLSFMLETSPTLGSYETSLFEKKQLAAQSIEFNLKDSLYCELFPEIVELSKEKIRKRNEARNSLPACNLVREQLNQEQSNLQATITNVCVLVGVAAFAYIVRYVIKNLASDFHE</sequence>
<dbReference type="GO" id="GO:0005524">
    <property type="term" value="F:ATP binding"/>
    <property type="evidence" value="ECO:0007669"/>
    <property type="project" value="UniProtKB-KW"/>
</dbReference>
<keyword evidence="8" id="KW-0067">ATP-binding</keyword>
<evidence type="ECO:0000256" key="5">
    <source>
        <dbReference type="ARBA" id="ARBA00022741"/>
    </source>
</evidence>
<feature type="domain" description="UBC core" evidence="14">
    <location>
        <begin position="10"/>
        <end position="160"/>
    </location>
</feature>
<evidence type="ECO:0000256" key="12">
    <source>
        <dbReference type="ARBA" id="ARBA00073320"/>
    </source>
</evidence>
<evidence type="ECO:0000256" key="10">
    <source>
        <dbReference type="ARBA" id="ARBA00023136"/>
    </source>
</evidence>
<dbReference type="Gene3D" id="3.10.110.10">
    <property type="entry name" value="Ubiquitin Conjugating Enzyme"/>
    <property type="match status" value="1"/>
</dbReference>
<evidence type="ECO:0000256" key="7">
    <source>
        <dbReference type="ARBA" id="ARBA00022824"/>
    </source>
</evidence>
<evidence type="ECO:0000256" key="9">
    <source>
        <dbReference type="ARBA" id="ARBA00022989"/>
    </source>
</evidence>
<dbReference type="EMBL" id="GIIL01000084">
    <property type="protein sequence ID" value="NOV43810.1"/>
    <property type="molecule type" value="Transcribed_RNA"/>
</dbReference>
<keyword evidence="4 13" id="KW-0812">Transmembrane</keyword>
<evidence type="ECO:0000256" key="4">
    <source>
        <dbReference type="ARBA" id="ARBA00022692"/>
    </source>
</evidence>
<evidence type="ECO:0000256" key="6">
    <source>
        <dbReference type="ARBA" id="ARBA00022786"/>
    </source>
</evidence>
<organism evidence="15">
    <name type="scientific">Xenopsylla cheopis</name>
    <name type="common">Oriental rat flea</name>
    <name type="synonym">Pulex cheopis</name>
    <dbReference type="NCBI Taxonomy" id="163159"/>
    <lineage>
        <taxon>Eukaryota</taxon>
        <taxon>Metazoa</taxon>
        <taxon>Ecdysozoa</taxon>
        <taxon>Arthropoda</taxon>
        <taxon>Hexapoda</taxon>
        <taxon>Insecta</taxon>
        <taxon>Pterygota</taxon>
        <taxon>Neoptera</taxon>
        <taxon>Endopterygota</taxon>
        <taxon>Siphonaptera</taxon>
        <taxon>Pulicidae</taxon>
        <taxon>Xenopsyllinae</taxon>
        <taxon>Xenopsylla</taxon>
    </lineage>
</organism>
<dbReference type="GO" id="GO:0005789">
    <property type="term" value="C:endoplasmic reticulum membrane"/>
    <property type="evidence" value="ECO:0007669"/>
    <property type="project" value="UniProtKB-SubCell"/>
</dbReference>
<dbReference type="CDD" id="cd23799">
    <property type="entry name" value="UBCc_UBE2J"/>
    <property type="match status" value="1"/>
</dbReference>
<dbReference type="PROSITE" id="PS50127">
    <property type="entry name" value="UBC_2"/>
    <property type="match status" value="1"/>
</dbReference>
<evidence type="ECO:0000256" key="13">
    <source>
        <dbReference type="SAM" id="Phobius"/>
    </source>
</evidence>
<feature type="transmembrane region" description="Helical" evidence="13">
    <location>
        <begin position="200"/>
        <end position="220"/>
    </location>
</feature>
<keyword evidence="3" id="KW-0808">Transferase</keyword>
<keyword evidence="9 13" id="KW-1133">Transmembrane helix</keyword>
<dbReference type="FunFam" id="3.10.110.10:FF:000023">
    <property type="entry name" value="Ubiquitin-conjugating enzyme E2 J2"/>
    <property type="match status" value="1"/>
</dbReference>
<dbReference type="InterPro" id="IPR016135">
    <property type="entry name" value="UBQ-conjugating_enzyme/RWD"/>
</dbReference>
<evidence type="ECO:0000256" key="1">
    <source>
        <dbReference type="ARBA" id="ARBA00004586"/>
    </source>
</evidence>
<keyword evidence="5" id="KW-0547">Nucleotide-binding</keyword>
<dbReference type="InterPro" id="IPR000608">
    <property type="entry name" value="UBC"/>
</dbReference>
<evidence type="ECO:0000256" key="2">
    <source>
        <dbReference type="ARBA" id="ARBA00012486"/>
    </source>
</evidence>
<dbReference type="SUPFAM" id="SSF54495">
    <property type="entry name" value="UBC-like"/>
    <property type="match status" value="1"/>
</dbReference>
<keyword evidence="6" id="KW-0833">Ubl conjugation pathway</keyword>
<evidence type="ECO:0000256" key="8">
    <source>
        <dbReference type="ARBA" id="ARBA00022840"/>
    </source>
</evidence>
<protein>
    <recommendedName>
        <fullName evidence="12">Ubiquitin-conjugating enzyme E2 J2</fullName>
        <ecNumber evidence="2">2.3.2.23</ecNumber>
    </recommendedName>
</protein>
<keyword evidence="10 13" id="KW-0472">Membrane</keyword>
<accession>A0A6M2DDV0</accession>
<comment type="function">
    <text evidence="11">Catalyzes the covalent attachment of ubiquitin to other proteins. Seems to function in the selective degradation of misfolded membrane proteins from the endoplasmic reticulum (ERAD). In cooperation with the GATOR2 complex, catalyzes 'Lys-6'-linked ubiquitination of NPRL2.</text>
</comment>
<evidence type="ECO:0000256" key="11">
    <source>
        <dbReference type="ARBA" id="ARBA00054775"/>
    </source>
</evidence>
<comment type="subcellular location">
    <subcellularLocation>
        <location evidence="1">Endoplasmic reticulum membrane</location>
    </subcellularLocation>
</comment>